<evidence type="ECO:0000313" key="3">
    <source>
        <dbReference type="Proteomes" id="UP001253545"/>
    </source>
</evidence>
<keyword evidence="1" id="KW-0812">Transmembrane</keyword>
<dbReference type="InterPro" id="IPR012902">
    <property type="entry name" value="N_methyl_site"/>
</dbReference>
<comment type="caution">
    <text evidence="2">The sequence shown here is derived from an EMBL/GenBank/DDBJ whole genome shotgun (WGS) entry which is preliminary data.</text>
</comment>
<dbReference type="NCBIfam" id="TIGR02523">
    <property type="entry name" value="type_IV_pilV"/>
    <property type="match status" value="1"/>
</dbReference>
<reference evidence="2 3" key="1">
    <citation type="submission" date="2023-09" db="EMBL/GenBank/DDBJ databases">
        <authorList>
            <person name="Rey-Velasco X."/>
        </authorList>
    </citation>
    <scope>NUCLEOTIDE SEQUENCE [LARGE SCALE GENOMIC DNA]</scope>
    <source>
        <strain evidence="2 3">P117</strain>
    </source>
</reference>
<name>A0ABU2ZT60_9ALTE</name>
<proteinExistence type="predicted"/>
<dbReference type="NCBIfam" id="TIGR02532">
    <property type="entry name" value="IV_pilin_GFxxxE"/>
    <property type="match status" value="1"/>
</dbReference>
<organism evidence="2 3">
    <name type="scientific">Glaciecola petra</name>
    <dbReference type="NCBI Taxonomy" id="3075602"/>
    <lineage>
        <taxon>Bacteria</taxon>
        <taxon>Pseudomonadati</taxon>
        <taxon>Pseudomonadota</taxon>
        <taxon>Gammaproteobacteria</taxon>
        <taxon>Alteromonadales</taxon>
        <taxon>Alteromonadaceae</taxon>
        <taxon>Glaciecola</taxon>
    </lineage>
</organism>
<evidence type="ECO:0000256" key="1">
    <source>
        <dbReference type="SAM" id="Phobius"/>
    </source>
</evidence>
<keyword evidence="1" id="KW-1133">Transmembrane helix</keyword>
<gene>
    <name evidence="2" type="primary">pilV</name>
    <name evidence="2" type="ORF">RM552_13300</name>
</gene>
<dbReference type="Pfam" id="PF07963">
    <property type="entry name" value="N_methyl"/>
    <property type="match status" value="1"/>
</dbReference>
<keyword evidence="3" id="KW-1185">Reference proteome</keyword>
<dbReference type="Proteomes" id="UP001253545">
    <property type="component" value="Unassembled WGS sequence"/>
</dbReference>
<feature type="transmembrane region" description="Helical" evidence="1">
    <location>
        <begin position="21"/>
        <end position="44"/>
    </location>
</feature>
<keyword evidence="1" id="KW-0472">Membrane</keyword>
<evidence type="ECO:0000313" key="2">
    <source>
        <dbReference type="EMBL" id="MDT0595830.1"/>
    </source>
</evidence>
<dbReference type="RefSeq" id="WP_311369355.1">
    <property type="nucleotide sequence ID" value="NZ_JAVRHX010000004.1"/>
</dbReference>
<dbReference type="EMBL" id="JAVRHX010000004">
    <property type="protein sequence ID" value="MDT0595830.1"/>
    <property type="molecule type" value="Genomic_DNA"/>
</dbReference>
<accession>A0ABU2ZT60</accession>
<sequence>MKIYNRMHIVNFKLSLSPQKGVGMIEVLITLIILAVGLLGVASLQFVGSFSNKEALARTQAVMVAQQMSERLRVSTVASVGTDGFVVNNQYFDSDIYNFANLSCASSATNYDCYCLAIPADIPDCQSGECTPSEVATFDAYQMSCALARENPNASLSLTCDDTITTDADACTAGSMHTIMVSWPMKSWRDQAKKPNPNCNSGEKAENDCVVVEVTL</sequence>
<protein>
    <submittedName>
        <fullName evidence="2">Type IV pilus modification protein PilV</fullName>
    </submittedName>
</protein>
<dbReference type="InterPro" id="IPR013362">
    <property type="entry name" value="Pilus_4_PilV"/>
</dbReference>